<sequence length="174" mass="19053">MTDSLPQQPVQGALGRAADGRWSLSLDREFAHPVEEVWAAITEAGQIPRWAPFVPDRDLDTPGPVELPESPGEEQAPRGEVRTVQPPRLLVFTWDEDELRFELTPTGGGTLLRFVHTFADRPQAPSYAAGWHLCLAALTGVLDGLDLPRAVGEEARAHGWEPLHAEYTGLFGEG</sequence>
<comment type="similarity">
    <text evidence="1">Belongs to the AHA1 family.</text>
</comment>
<feature type="region of interest" description="Disordered" evidence="2">
    <location>
        <begin position="54"/>
        <end position="82"/>
    </location>
</feature>
<dbReference type="EMBL" id="JAVREV010000028">
    <property type="protein sequence ID" value="MDT0447189.1"/>
    <property type="molecule type" value="Genomic_DNA"/>
</dbReference>
<organism evidence="4 5">
    <name type="scientific">Streptomyces johnsoniae</name>
    <dbReference type="NCBI Taxonomy" id="3075532"/>
    <lineage>
        <taxon>Bacteria</taxon>
        <taxon>Bacillati</taxon>
        <taxon>Actinomycetota</taxon>
        <taxon>Actinomycetes</taxon>
        <taxon>Kitasatosporales</taxon>
        <taxon>Streptomycetaceae</taxon>
        <taxon>Streptomyces</taxon>
    </lineage>
</organism>
<dbReference type="RefSeq" id="WP_311621312.1">
    <property type="nucleotide sequence ID" value="NZ_JAVREV010000028.1"/>
</dbReference>
<comment type="caution">
    <text evidence="4">The sequence shown here is derived from an EMBL/GenBank/DDBJ whole genome shotgun (WGS) entry which is preliminary data.</text>
</comment>
<dbReference type="Gene3D" id="3.30.530.20">
    <property type="match status" value="1"/>
</dbReference>
<dbReference type="InterPro" id="IPR013538">
    <property type="entry name" value="ASHA1/2-like_C"/>
</dbReference>
<evidence type="ECO:0000313" key="5">
    <source>
        <dbReference type="Proteomes" id="UP001183615"/>
    </source>
</evidence>
<feature type="domain" description="Activator of Hsp90 ATPase homologue 1/2-like C-terminal" evidence="3">
    <location>
        <begin position="32"/>
        <end position="142"/>
    </location>
</feature>
<reference evidence="5" key="1">
    <citation type="submission" date="2023-07" db="EMBL/GenBank/DDBJ databases">
        <title>30 novel species of actinomycetes from the DSMZ collection.</title>
        <authorList>
            <person name="Nouioui I."/>
        </authorList>
    </citation>
    <scope>NUCLEOTIDE SEQUENCE [LARGE SCALE GENOMIC DNA]</scope>
    <source>
        <strain evidence="5">DSM 41886</strain>
    </source>
</reference>
<evidence type="ECO:0000256" key="2">
    <source>
        <dbReference type="SAM" id="MobiDB-lite"/>
    </source>
</evidence>
<name>A0ABU2SDZ4_9ACTN</name>
<dbReference type="Pfam" id="PF08327">
    <property type="entry name" value="AHSA1"/>
    <property type="match status" value="1"/>
</dbReference>
<dbReference type="SUPFAM" id="SSF55961">
    <property type="entry name" value="Bet v1-like"/>
    <property type="match status" value="1"/>
</dbReference>
<proteinExistence type="inferred from homology"/>
<keyword evidence="5" id="KW-1185">Reference proteome</keyword>
<accession>A0ABU2SDZ4</accession>
<evidence type="ECO:0000256" key="1">
    <source>
        <dbReference type="ARBA" id="ARBA00006817"/>
    </source>
</evidence>
<dbReference type="CDD" id="cd08899">
    <property type="entry name" value="SRPBCC_CalC_Aha1-like_6"/>
    <property type="match status" value="1"/>
</dbReference>
<evidence type="ECO:0000313" key="4">
    <source>
        <dbReference type="EMBL" id="MDT0447189.1"/>
    </source>
</evidence>
<protein>
    <submittedName>
        <fullName evidence="4">SRPBCC family protein</fullName>
    </submittedName>
</protein>
<evidence type="ECO:0000259" key="3">
    <source>
        <dbReference type="Pfam" id="PF08327"/>
    </source>
</evidence>
<dbReference type="Proteomes" id="UP001183615">
    <property type="component" value="Unassembled WGS sequence"/>
</dbReference>
<gene>
    <name evidence="4" type="ORF">RM779_32035</name>
</gene>
<dbReference type="InterPro" id="IPR023393">
    <property type="entry name" value="START-like_dom_sf"/>
</dbReference>